<gene>
    <name evidence="1" type="ORF">FR943_06740</name>
</gene>
<dbReference type="EMBL" id="VOMB01000009">
    <property type="protein sequence ID" value="MBU9763538.1"/>
    <property type="molecule type" value="Genomic_DNA"/>
</dbReference>
<accession>A0ABS6KJ45</accession>
<comment type="caution">
    <text evidence="1">The sequence shown here is derived from an EMBL/GenBank/DDBJ whole genome shotgun (WGS) entry which is preliminary data.</text>
</comment>
<keyword evidence="1" id="KW-0808">Transferase</keyword>
<keyword evidence="2" id="KW-1185">Reference proteome</keyword>
<evidence type="ECO:0000313" key="1">
    <source>
        <dbReference type="EMBL" id="MBU9763538.1"/>
    </source>
</evidence>
<name>A0ABS6KJ45_9MYCO</name>
<proteinExistence type="predicted"/>
<dbReference type="Proteomes" id="UP000812982">
    <property type="component" value="Unassembled WGS sequence"/>
</dbReference>
<protein>
    <submittedName>
        <fullName evidence="1">Nucleotidyl transferase AbiEii/AbiGii toxin family protein</fullName>
    </submittedName>
</protein>
<sequence>MSLWRAEDPEVFTATIAAAAERLGVQPLAVEKDYWICEVLRTVMASHAEEVVFKGGTSLEKLRIIERFSEDLDLLVVGEYSSKRTAKKALKTMLETAASTTGGQCTGRESGGDLGTLHSHAHLELPLGYSNSAVGLADPTSVLIELGQSGGPRPAVSATVESLLSRVLQGLIDGDWEDLTPFEVTVLHPGRTLIEKLFRVNNFVVDPDRRATVQGLPRIGRQFYDIWALLGQDMVLTLLADTDTVSDILS</sequence>
<dbReference type="InterPro" id="IPR014942">
    <property type="entry name" value="AbiEii"/>
</dbReference>
<dbReference type="Pfam" id="PF08843">
    <property type="entry name" value="AbiEii"/>
    <property type="match status" value="1"/>
</dbReference>
<organism evidence="1 2">
    <name type="scientific">[Mycobacterium] fortunisiensis</name>
    <dbReference type="NCBI Taxonomy" id="2600579"/>
    <lineage>
        <taxon>Bacteria</taxon>
        <taxon>Bacillati</taxon>
        <taxon>Actinomycetota</taxon>
        <taxon>Actinomycetes</taxon>
        <taxon>Mycobacteriales</taxon>
        <taxon>Mycobacteriaceae</taxon>
        <taxon>Mycolicibacterium</taxon>
    </lineage>
</organism>
<dbReference type="RefSeq" id="WP_217155563.1">
    <property type="nucleotide sequence ID" value="NZ_VOMB01000009.1"/>
</dbReference>
<reference evidence="1 2" key="1">
    <citation type="journal article" date="2021" name="Sci. Rep.">
        <title>Phenotypic and genomic hallmarks of a novel, potentially pathogenic rapidly growing Mycobacterium species related to the Mycobacterium fortuitum complex.</title>
        <authorList>
            <person name="Gharbi R."/>
            <person name="Khanna V."/>
            <person name="Frigui W."/>
            <person name="Mhenni B."/>
            <person name="Brosch R."/>
            <person name="Mardassi H."/>
        </authorList>
    </citation>
    <scope>NUCLEOTIDE SEQUENCE [LARGE SCALE GENOMIC DNA]</scope>
    <source>
        <strain evidence="1 2">TNTM28</strain>
    </source>
</reference>
<dbReference type="GO" id="GO:0016740">
    <property type="term" value="F:transferase activity"/>
    <property type="evidence" value="ECO:0007669"/>
    <property type="project" value="UniProtKB-KW"/>
</dbReference>
<evidence type="ECO:0000313" key="2">
    <source>
        <dbReference type="Proteomes" id="UP000812982"/>
    </source>
</evidence>